<reference evidence="3" key="1">
    <citation type="journal article" date="2019" name="Int. J. Syst. Evol. Microbiol.">
        <title>The Global Catalogue of Microorganisms (GCM) 10K type strain sequencing project: providing services to taxonomists for standard genome sequencing and annotation.</title>
        <authorList>
            <consortium name="The Broad Institute Genomics Platform"/>
            <consortium name="The Broad Institute Genome Sequencing Center for Infectious Disease"/>
            <person name="Wu L."/>
            <person name="Ma J."/>
        </authorList>
    </citation>
    <scope>NUCLEOTIDE SEQUENCE [LARGE SCALE GENOMIC DNA]</scope>
    <source>
        <strain evidence="3">JCM 4788</strain>
    </source>
</reference>
<dbReference type="InterPro" id="IPR013096">
    <property type="entry name" value="Cupin_2"/>
</dbReference>
<dbReference type="InterPro" id="IPR014710">
    <property type="entry name" value="RmlC-like_jellyroll"/>
</dbReference>
<accession>A0ABP3I8R6</accession>
<dbReference type="SUPFAM" id="SSF51182">
    <property type="entry name" value="RmlC-like cupins"/>
    <property type="match status" value="1"/>
</dbReference>
<keyword evidence="3" id="KW-1185">Reference proteome</keyword>
<organism evidence="2 3">
    <name type="scientific">Streptomyces luteireticuli</name>
    <dbReference type="NCBI Taxonomy" id="173858"/>
    <lineage>
        <taxon>Bacteria</taxon>
        <taxon>Bacillati</taxon>
        <taxon>Actinomycetota</taxon>
        <taxon>Actinomycetes</taxon>
        <taxon>Kitasatosporales</taxon>
        <taxon>Streptomycetaceae</taxon>
        <taxon>Streptomyces</taxon>
    </lineage>
</organism>
<protein>
    <recommendedName>
        <fullName evidence="1">Cupin type-2 domain-containing protein</fullName>
    </recommendedName>
</protein>
<evidence type="ECO:0000313" key="2">
    <source>
        <dbReference type="EMBL" id="GAA0394181.1"/>
    </source>
</evidence>
<evidence type="ECO:0000259" key="1">
    <source>
        <dbReference type="Pfam" id="PF07883"/>
    </source>
</evidence>
<name>A0ABP3I8R6_9ACTN</name>
<comment type="caution">
    <text evidence="2">The sequence shown here is derived from an EMBL/GenBank/DDBJ whole genome shotgun (WGS) entry which is preliminary data.</text>
</comment>
<proteinExistence type="predicted"/>
<feature type="domain" description="Cupin type-2" evidence="1">
    <location>
        <begin position="45"/>
        <end position="93"/>
    </location>
</feature>
<dbReference type="Proteomes" id="UP001500879">
    <property type="component" value="Unassembled WGS sequence"/>
</dbReference>
<dbReference type="RefSeq" id="WP_344021000.1">
    <property type="nucleotide sequence ID" value="NZ_BAAABX010000012.1"/>
</dbReference>
<dbReference type="Pfam" id="PF07883">
    <property type="entry name" value="Cupin_2"/>
    <property type="match status" value="1"/>
</dbReference>
<dbReference type="Gene3D" id="2.60.120.10">
    <property type="entry name" value="Jelly Rolls"/>
    <property type="match status" value="1"/>
</dbReference>
<gene>
    <name evidence="2" type="ORF">GCM10010357_13860</name>
</gene>
<dbReference type="EMBL" id="BAAABX010000012">
    <property type="protein sequence ID" value="GAA0394181.1"/>
    <property type="molecule type" value="Genomic_DNA"/>
</dbReference>
<sequence length="109" mass="11169">MNPVDLRGTAAELPDAWNSRLLGRIGDIGGAGGVGLKVLRMDGRALEPESHGTAEALLVLDGTLRLTAGGVAVEVCAGEMYVVGAGVEHAVRPGSRGTLVIVERLADPE</sequence>
<evidence type="ECO:0000313" key="3">
    <source>
        <dbReference type="Proteomes" id="UP001500879"/>
    </source>
</evidence>
<dbReference type="InterPro" id="IPR011051">
    <property type="entry name" value="RmlC_Cupin_sf"/>
</dbReference>